<dbReference type="PANTHER" id="PTHR33529:SF2">
    <property type="entry name" value="LIPOPOLYSACCHARIDE EXPORT SYSTEM PERMEASE PROTEIN LPTG"/>
    <property type="match status" value="1"/>
</dbReference>
<dbReference type="GO" id="GO:0055085">
    <property type="term" value="P:transmembrane transport"/>
    <property type="evidence" value="ECO:0007669"/>
    <property type="project" value="InterPro"/>
</dbReference>
<dbReference type="KEGG" id="ptp:RCA23_c17790"/>
<dbReference type="InterPro" id="IPR005495">
    <property type="entry name" value="LptG/LptF_permease"/>
</dbReference>
<dbReference type="EMBL" id="CP003984">
    <property type="protein sequence ID" value="AII87313.1"/>
    <property type="molecule type" value="Genomic_DNA"/>
</dbReference>
<dbReference type="InterPro" id="IPR030923">
    <property type="entry name" value="LptG"/>
</dbReference>
<evidence type="ECO:0000313" key="8">
    <source>
        <dbReference type="Proteomes" id="UP000028680"/>
    </source>
</evidence>
<evidence type="ECO:0000256" key="2">
    <source>
        <dbReference type="ARBA" id="ARBA00022475"/>
    </source>
</evidence>
<keyword evidence="4 6" id="KW-1133">Transmembrane helix</keyword>
<dbReference type="RefSeq" id="WP_044050047.1">
    <property type="nucleotide sequence ID" value="NZ_CP003984.1"/>
</dbReference>
<evidence type="ECO:0000256" key="6">
    <source>
        <dbReference type="SAM" id="Phobius"/>
    </source>
</evidence>
<feature type="transmembrane region" description="Helical" evidence="6">
    <location>
        <begin position="52"/>
        <end position="77"/>
    </location>
</feature>
<keyword evidence="3 6" id="KW-0812">Transmembrane</keyword>
<proteinExistence type="predicted"/>
<sequence>MILHLYFARRFALAFTYVLGGFLILFVLLDFIEQMRRFRGLDVTLSQKAHLVALYVPSALYQLLPLITVLCSIMLFLSLARSSELVVTRAAGRSALRALYGPILTSLVIGLLAVTIVNPIVAGTQKKHELLSSSFFTSRVSTVSVSSTGLWLRQGDDQAQTVIHAKRSNLDGTRLFDVALYEFDLSGKATRRIAATTATLEDGFWHLINAKEWQLEIGGNPEAEADTKRQYKIPTELTKDHIHDSFGSPSSIPIWQLPAFISQLEKAGFSARRHRVWFHMELALPLFLASVVMIGAGFTMRHGRQNRTGLRVLMTLLFGFGLYFLRNFAQILGENGQLPEIWAAWIPPVAAIGLSLAFLLHTEDG</sequence>
<dbReference type="Proteomes" id="UP000028680">
    <property type="component" value="Chromosome"/>
</dbReference>
<dbReference type="Pfam" id="PF03739">
    <property type="entry name" value="LptF_LptG"/>
    <property type="match status" value="1"/>
</dbReference>
<evidence type="ECO:0000313" key="7">
    <source>
        <dbReference type="EMBL" id="AII87313.1"/>
    </source>
</evidence>
<dbReference type="PANTHER" id="PTHR33529">
    <property type="entry name" value="SLR0882 PROTEIN-RELATED"/>
    <property type="match status" value="1"/>
</dbReference>
<reference evidence="7 8" key="1">
    <citation type="journal article" date="2014" name="ISME J.">
        <title>Adaptation of an abundant Roseobacter RCA organism to pelagic systems revealed by genomic and transcriptomic analyses.</title>
        <authorList>
            <person name="Voget S."/>
            <person name="Wemheuer B."/>
            <person name="Brinkhoff T."/>
            <person name="Vollmers J."/>
            <person name="Dietrich S."/>
            <person name="Giebel H.A."/>
            <person name="Beardsley C."/>
            <person name="Sardemann C."/>
            <person name="Bakenhus I."/>
            <person name="Billerbeck S."/>
            <person name="Daniel R."/>
            <person name="Simon M."/>
        </authorList>
    </citation>
    <scope>NUCLEOTIDE SEQUENCE [LARGE SCALE GENOMIC DNA]</scope>
    <source>
        <strain evidence="7 8">RCA23</strain>
    </source>
</reference>
<feature type="transmembrane region" description="Helical" evidence="6">
    <location>
        <begin position="12"/>
        <end position="32"/>
    </location>
</feature>
<gene>
    <name evidence="7" type="ORF">RCA23_c17790</name>
</gene>
<keyword evidence="5 6" id="KW-0472">Membrane</keyword>
<protein>
    <submittedName>
        <fullName evidence="7">Permease, YjgP/YjgQ family</fullName>
    </submittedName>
</protein>
<dbReference type="GO" id="GO:0015920">
    <property type="term" value="P:lipopolysaccharide transport"/>
    <property type="evidence" value="ECO:0007669"/>
    <property type="project" value="TreeGrafter"/>
</dbReference>
<feature type="transmembrane region" description="Helical" evidence="6">
    <location>
        <begin position="98"/>
        <end position="121"/>
    </location>
</feature>
<evidence type="ECO:0000256" key="3">
    <source>
        <dbReference type="ARBA" id="ARBA00022692"/>
    </source>
</evidence>
<feature type="transmembrane region" description="Helical" evidence="6">
    <location>
        <begin position="341"/>
        <end position="360"/>
    </location>
</feature>
<comment type="subcellular location">
    <subcellularLocation>
        <location evidence="1">Cell membrane</location>
        <topology evidence="1">Multi-pass membrane protein</topology>
    </subcellularLocation>
</comment>
<dbReference type="GO" id="GO:0043190">
    <property type="term" value="C:ATP-binding cassette (ABC) transporter complex"/>
    <property type="evidence" value="ECO:0007669"/>
    <property type="project" value="InterPro"/>
</dbReference>
<evidence type="ECO:0000256" key="5">
    <source>
        <dbReference type="ARBA" id="ARBA00023136"/>
    </source>
</evidence>
<keyword evidence="2" id="KW-1003">Cell membrane</keyword>
<evidence type="ECO:0000256" key="4">
    <source>
        <dbReference type="ARBA" id="ARBA00022989"/>
    </source>
</evidence>
<dbReference type="NCBIfam" id="TIGR04408">
    <property type="entry name" value="LptG_lptG"/>
    <property type="match status" value="1"/>
</dbReference>
<organism evidence="7 8">
    <name type="scientific">Planktomarina temperata RCA23</name>
    <dbReference type="NCBI Taxonomy" id="666509"/>
    <lineage>
        <taxon>Bacteria</taxon>
        <taxon>Pseudomonadati</taxon>
        <taxon>Pseudomonadota</taxon>
        <taxon>Alphaproteobacteria</taxon>
        <taxon>Rhodobacterales</taxon>
        <taxon>Paracoccaceae</taxon>
        <taxon>Planktomarina</taxon>
    </lineage>
</organism>
<feature type="transmembrane region" description="Helical" evidence="6">
    <location>
        <begin position="310"/>
        <end position="329"/>
    </location>
</feature>
<keyword evidence="8" id="KW-1185">Reference proteome</keyword>
<evidence type="ECO:0000256" key="1">
    <source>
        <dbReference type="ARBA" id="ARBA00004651"/>
    </source>
</evidence>
<dbReference type="AlphaFoldDB" id="A0AAN0RJD7"/>
<accession>A0AAN0RJD7</accession>
<feature type="transmembrane region" description="Helical" evidence="6">
    <location>
        <begin position="276"/>
        <end position="298"/>
    </location>
</feature>
<name>A0AAN0RJD7_9RHOB</name>